<name>A0ABV0W0N7_9TELE</name>
<comment type="caution">
    <text evidence="2">The sequence shown here is derived from an EMBL/GenBank/DDBJ whole genome shotgun (WGS) entry which is preliminary data.</text>
</comment>
<dbReference type="Proteomes" id="UP001444071">
    <property type="component" value="Unassembled WGS sequence"/>
</dbReference>
<organism evidence="2 3">
    <name type="scientific">Xenotaenia resolanae</name>
    <dbReference type="NCBI Taxonomy" id="208358"/>
    <lineage>
        <taxon>Eukaryota</taxon>
        <taxon>Metazoa</taxon>
        <taxon>Chordata</taxon>
        <taxon>Craniata</taxon>
        <taxon>Vertebrata</taxon>
        <taxon>Euteleostomi</taxon>
        <taxon>Actinopterygii</taxon>
        <taxon>Neopterygii</taxon>
        <taxon>Teleostei</taxon>
        <taxon>Neoteleostei</taxon>
        <taxon>Acanthomorphata</taxon>
        <taxon>Ovalentaria</taxon>
        <taxon>Atherinomorphae</taxon>
        <taxon>Cyprinodontiformes</taxon>
        <taxon>Goodeidae</taxon>
        <taxon>Xenotaenia</taxon>
    </lineage>
</organism>
<dbReference type="InterPro" id="IPR013783">
    <property type="entry name" value="Ig-like_fold"/>
</dbReference>
<keyword evidence="3" id="KW-1185">Reference proteome</keyword>
<feature type="non-terminal residue" evidence="2">
    <location>
        <position position="71"/>
    </location>
</feature>
<evidence type="ECO:0000256" key="1">
    <source>
        <dbReference type="SAM" id="SignalP"/>
    </source>
</evidence>
<dbReference type="EMBL" id="JAHRIM010020128">
    <property type="protein sequence ID" value="MEQ2262183.1"/>
    <property type="molecule type" value="Genomic_DNA"/>
</dbReference>
<dbReference type="Gene3D" id="2.60.40.10">
    <property type="entry name" value="Immunoglobulins"/>
    <property type="match status" value="1"/>
</dbReference>
<accession>A0ABV0W0N7</accession>
<protein>
    <submittedName>
        <fullName evidence="2">Uncharacterized protein</fullName>
    </submittedName>
</protein>
<feature type="signal peptide" evidence="1">
    <location>
        <begin position="1"/>
        <end position="20"/>
    </location>
</feature>
<evidence type="ECO:0000313" key="2">
    <source>
        <dbReference type="EMBL" id="MEQ2262183.1"/>
    </source>
</evidence>
<proteinExistence type="predicted"/>
<reference evidence="2 3" key="1">
    <citation type="submission" date="2021-06" db="EMBL/GenBank/DDBJ databases">
        <authorList>
            <person name="Palmer J.M."/>
        </authorList>
    </citation>
    <scope>NUCLEOTIDE SEQUENCE [LARGE SCALE GENOMIC DNA]</scope>
    <source>
        <strain evidence="2 3">XR_2019</strain>
        <tissue evidence="2">Muscle</tissue>
    </source>
</reference>
<keyword evidence="1" id="KW-0732">Signal</keyword>
<evidence type="ECO:0000313" key="3">
    <source>
        <dbReference type="Proteomes" id="UP001444071"/>
    </source>
</evidence>
<feature type="chain" id="PRO_5045688798" evidence="1">
    <location>
        <begin position="21"/>
        <end position="71"/>
    </location>
</feature>
<dbReference type="InterPro" id="IPR036179">
    <property type="entry name" value="Ig-like_dom_sf"/>
</dbReference>
<gene>
    <name evidence="2" type="ORF">XENORESO_000489</name>
</gene>
<dbReference type="SUPFAM" id="SSF48726">
    <property type="entry name" value="Immunoglobulin"/>
    <property type="match status" value="1"/>
</dbReference>
<sequence length="71" mass="7832">MEISLEAALLVVILGHLASALEVPLDLPQPPTITHQSPKDYIVDPRENIIIHCDAKGKPHPRYEEANGSLR</sequence>